<evidence type="ECO:0000313" key="10">
    <source>
        <dbReference type="Proteomes" id="UP000646053"/>
    </source>
</evidence>
<feature type="transmembrane region" description="Helical" evidence="8">
    <location>
        <begin position="109"/>
        <end position="132"/>
    </location>
</feature>
<comment type="caution">
    <text evidence="9">The sequence shown here is derived from an EMBL/GenBank/DDBJ whole genome shotgun (WGS) entry which is preliminary data.</text>
</comment>
<dbReference type="PANTHER" id="PTHR36838:SF1">
    <property type="entry name" value="SLR1864 PROTEIN"/>
    <property type="match status" value="1"/>
</dbReference>
<keyword evidence="5 8" id="KW-0812">Transmembrane</keyword>
<feature type="transmembrane region" description="Helical" evidence="8">
    <location>
        <begin position="295"/>
        <end position="317"/>
    </location>
</feature>
<dbReference type="Gene3D" id="1.20.1530.20">
    <property type="match status" value="1"/>
</dbReference>
<feature type="transmembrane region" description="Helical" evidence="8">
    <location>
        <begin position="172"/>
        <end position="193"/>
    </location>
</feature>
<feature type="transmembrane region" description="Helical" evidence="8">
    <location>
        <begin position="268"/>
        <end position="286"/>
    </location>
</feature>
<evidence type="ECO:0000256" key="6">
    <source>
        <dbReference type="ARBA" id="ARBA00022989"/>
    </source>
</evidence>
<feature type="transmembrane region" description="Helical" evidence="8">
    <location>
        <begin position="62"/>
        <end position="88"/>
    </location>
</feature>
<evidence type="ECO:0000256" key="3">
    <source>
        <dbReference type="ARBA" id="ARBA00022448"/>
    </source>
</evidence>
<evidence type="ECO:0000313" key="9">
    <source>
        <dbReference type="EMBL" id="NDJ18892.1"/>
    </source>
</evidence>
<sequence length="318" mass="34366">MIEVLFHAYTPLILWTGLGAIALRFLPQTFPRFLGRSLYWVGVPWQIFGLARQTHFDPALSLAPVITIATLGTGIVLSWLALRVLVALKVSGAGFWRSLIPPLDSSHQGTFVIASMLGNTGFVGLGIIPGLLREGNMSWAVLFSVTQNLVGTYGIGVLLASYYGRSEQPNHWWILLRDILTVPTLWAFAASYFTQSVEFAAWGDAIVNSSLLFVIPASFVLMGMRLGQLQGLSSLKVAIVPVLLKVLILPALVSVGTTLLGLSGDVRLSLILMAGTPSAFASLILAEEYNLDRDLAASCIALSTVGILLMIPVWLLLF</sequence>
<comment type="subcellular location">
    <subcellularLocation>
        <location evidence="1">Cell membrane</location>
        <topology evidence="1">Multi-pass membrane protein</topology>
    </subcellularLocation>
</comment>
<comment type="similarity">
    <text evidence="2">Belongs to the auxin efflux carrier (TC 2.A.69) family.</text>
</comment>
<dbReference type="Proteomes" id="UP000646053">
    <property type="component" value="Unassembled WGS sequence"/>
</dbReference>
<keyword evidence="7 8" id="KW-0472">Membrane</keyword>
<feature type="transmembrane region" description="Helical" evidence="8">
    <location>
        <begin position="242"/>
        <end position="262"/>
    </location>
</feature>
<keyword evidence="10" id="KW-1185">Reference proteome</keyword>
<evidence type="ECO:0000256" key="5">
    <source>
        <dbReference type="ARBA" id="ARBA00022692"/>
    </source>
</evidence>
<keyword evidence="6 8" id="KW-1133">Transmembrane helix</keyword>
<dbReference type="EMBL" id="WVIE01000021">
    <property type="protein sequence ID" value="NDJ18892.1"/>
    <property type="molecule type" value="Genomic_DNA"/>
</dbReference>
<dbReference type="AlphaFoldDB" id="A0A8J7Z2M0"/>
<dbReference type="GO" id="GO:0055085">
    <property type="term" value="P:transmembrane transport"/>
    <property type="evidence" value="ECO:0007669"/>
    <property type="project" value="InterPro"/>
</dbReference>
<organism evidence="9 10">
    <name type="scientific">Myxacorys almedinensis A</name>
    <dbReference type="NCBI Taxonomy" id="2690445"/>
    <lineage>
        <taxon>Bacteria</taxon>
        <taxon>Bacillati</taxon>
        <taxon>Cyanobacteriota</taxon>
        <taxon>Cyanophyceae</taxon>
        <taxon>Leptolyngbyales</taxon>
        <taxon>Leptolyngbyaceae</taxon>
        <taxon>Myxacorys</taxon>
        <taxon>Myxacorys almedinensis</taxon>
    </lineage>
</organism>
<accession>A0A8J7Z2M0</accession>
<dbReference type="InterPro" id="IPR038770">
    <property type="entry name" value="Na+/solute_symporter_sf"/>
</dbReference>
<reference evidence="9" key="1">
    <citation type="submission" date="2019-12" db="EMBL/GenBank/DDBJ databases">
        <title>High-Quality draft genome sequences of three cyanobacteria isolated from the limestone walls of the Old Cathedral of Coimbra.</title>
        <authorList>
            <person name="Tiago I."/>
            <person name="Soares F."/>
            <person name="Portugal A."/>
        </authorList>
    </citation>
    <scope>NUCLEOTIDE SEQUENCE</scope>
    <source>
        <strain evidence="9">A</strain>
    </source>
</reference>
<dbReference type="RefSeq" id="WP_162424418.1">
    <property type="nucleotide sequence ID" value="NZ_WVIE01000021.1"/>
</dbReference>
<evidence type="ECO:0000256" key="1">
    <source>
        <dbReference type="ARBA" id="ARBA00004651"/>
    </source>
</evidence>
<dbReference type="Pfam" id="PF03547">
    <property type="entry name" value="Mem_trans"/>
    <property type="match status" value="1"/>
</dbReference>
<protein>
    <submittedName>
        <fullName evidence="9">AEC family transporter</fullName>
    </submittedName>
</protein>
<name>A0A8J7Z2M0_9CYAN</name>
<feature type="transmembrane region" description="Helical" evidence="8">
    <location>
        <begin position="6"/>
        <end position="26"/>
    </location>
</feature>
<evidence type="ECO:0000256" key="8">
    <source>
        <dbReference type="SAM" id="Phobius"/>
    </source>
</evidence>
<keyword evidence="4" id="KW-1003">Cell membrane</keyword>
<feature type="transmembrane region" description="Helical" evidence="8">
    <location>
        <begin position="199"/>
        <end position="221"/>
    </location>
</feature>
<dbReference type="PANTHER" id="PTHR36838">
    <property type="entry name" value="AUXIN EFFLUX CARRIER FAMILY PROTEIN"/>
    <property type="match status" value="1"/>
</dbReference>
<evidence type="ECO:0000256" key="2">
    <source>
        <dbReference type="ARBA" id="ARBA00010145"/>
    </source>
</evidence>
<keyword evidence="3" id="KW-0813">Transport</keyword>
<proteinExistence type="inferred from homology"/>
<dbReference type="GO" id="GO:0005886">
    <property type="term" value="C:plasma membrane"/>
    <property type="evidence" value="ECO:0007669"/>
    <property type="project" value="UniProtKB-SubCell"/>
</dbReference>
<evidence type="ECO:0000256" key="4">
    <source>
        <dbReference type="ARBA" id="ARBA00022475"/>
    </source>
</evidence>
<evidence type="ECO:0000256" key="7">
    <source>
        <dbReference type="ARBA" id="ARBA00023136"/>
    </source>
</evidence>
<gene>
    <name evidence="9" type="ORF">GS601_16635</name>
</gene>
<dbReference type="InterPro" id="IPR004776">
    <property type="entry name" value="Mem_transp_PIN-like"/>
</dbReference>
<feature type="transmembrane region" description="Helical" evidence="8">
    <location>
        <begin position="138"/>
        <end position="160"/>
    </location>
</feature>